<evidence type="ECO:0000256" key="5">
    <source>
        <dbReference type="ARBA" id="ARBA00023136"/>
    </source>
</evidence>
<evidence type="ECO:0000256" key="1">
    <source>
        <dbReference type="ARBA" id="ARBA00004141"/>
    </source>
</evidence>
<dbReference type="SUPFAM" id="SSF48317">
    <property type="entry name" value="Acid phosphatase/Vanadium-dependent haloperoxidase"/>
    <property type="match status" value="1"/>
</dbReference>
<evidence type="ECO:0000256" key="4">
    <source>
        <dbReference type="ARBA" id="ARBA00022989"/>
    </source>
</evidence>
<comment type="caution">
    <text evidence="9">The sequence shown here is derived from an EMBL/GenBank/DDBJ whole genome shotgun (WGS) entry which is preliminary data.</text>
</comment>
<organism evidence="9 10">
    <name type="scientific">Didymella pomorum</name>
    <dbReference type="NCBI Taxonomy" id="749634"/>
    <lineage>
        <taxon>Eukaryota</taxon>
        <taxon>Fungi</taxon>
        <taxon>Dikarya</taxon>
        <taxon>Ascomycota</taxon>
        <taxon>Pezizomycotina</taxon>
        <taxon>Dothideomycetes</taxon>
        <taxon>Pleosporomycetidae</taxon>
        <taxon>Pleosporales</taxon>
        <taxon>Pleosporineae</taxon>
        <taxon>Didymellaceae</taxon>
        <taxon>Didymella</taxon>
    </lineage>
</organism>
<dbReference type="AlphaFoldDB" id="A0A9W8ZIF1"/>
<dbReference type="OrthoDB" id="8907274at2759"/>
<evidence type="ECO:0000313" key="10">
    <source>
        <dbReference type="Proteomes" id="UP001140510"/>
    </source>
</evidence>
<dbReference type="FunFam" id="1.20.144.10:FF:000042">
    <property type="entry name" value="PAP2 domain protein"/>
    <property type="match status" value="1"/>
</dbReference>
<evidence type="ECO:0000259" key="8">
    <source>
        <dbReference type="Pfam" id="PF01569"/>
    </source>
</evidence>
<dbReference type="CDD" id="cd03390">
    <property type="entry name" value="PAP2_containing_1_like"/>
    <property type="match status" value="1"/>
</dbReference>
<feature type="transmembrane region" description="Helical" evidence="7">
    <location>
        <begin position="65"/>
        <end position="87"/>
    </location>
</feature>
<dbReference type="Pfam" id="PF01569">
    <property type="entry name" value="PAP2"/>
    <property type="match status" value="1"/>
</dbReference>
<feature type="domain" description="Phosphatidic acid phosphatase type 2/haloperoxidase" evidence="8">
    <location>
        <begin position="113"/>
        <end position="341"/>
    </location>
</feature>
<dbReference type="InterPro" id="IPR043216">
    <property type="entry name" value="PAP-like"/>
</dbReference>
<dbReference type="InterPro" id="IPR036938">
    <property type="entry name" value="PAP2/HPO_sf"/>
</dbReference>
<accession>A0A9W8ZIF1</accession>
<sequence>MSKLSGLSIPSVRLVLSYIFDWICIIAIAAVGAGWEYLTPFKRPFSLVNLDISYPFQTSEMIPTWLLVVVSLVIPAAIIFLVCIVFVPGPTASRGTPKSLIWRRKLWEWNTGWMGLALSLATAFLVTQGMKLLFGKPRPDLLSRCQPDLSRLGTAAITNYVGQNTAVDLNPAWVMVTDAICTNTDEGIMKDGFKSFPSGHASFSWAGLLYLTLFLASKFSVAIPYLAPRQFSTNPAYTSAVTPSNLKKRASTGRSILPVHKHEESSLSSPGGYNENDDVVPIRYQSAAPPVYTLVLILTPIGSAIYIASTRFTDFRHFGFDLLFGSFIGITAAWFSFRWYHLPVTRGAGWAWGPRSYGRAWGIGVGVGSYVGTEGWSRRGKSETSKDGAGVNGGHHYPAEATSQDGIIELERRDGMRRNDATTSDDPIYVPHVGDARPQGAHAV</sequence>
<dbReference type="PANTHER" id="PTHR10165">
    <property type="entry name" value="LIPID PHOSPHATE PHOSPHATASE"/>
    <property type="match status" value="1"/>
</dbReference>
<dbReference type="Proteomes" id="UP001140510">
    <property type="component" value="Unassembled WGS sequence"/>
</dbReference>
<feature type="transmembrane region" description="Helical" evidence="7">
    <location>
        <begin position="12"/>
        <end position="35"/>
    </location>
</feature>
<feature type="region of interest" description="Disordered" evidence="6">
    <location>
        <begin position="376"/>
        <end position="404"/>
    </location>
</feature>
<protein>
    <recommendedName>
        <fullName evidence="8">Phosphatidic acid phosphatase type 2/haloperoxidase domain-containing protein</fullName>
    </recommendedName>
</protein>
<gene>
    <name evidence="9" type="ORF">N0V91_003853</name>
</gene>
<comment type="subcellular location">
    <subcellularLocation>
        <location evidence="1">Membrane</location>
        <topology evidence="1">Multi-pass membrane protein</topology>
    </subcellularLocation>
</comment>
<proteinExistence type="inferred from homology"/>
<name>A0A9W8ZIF1_9PLEO</name>
<evidence type="ECO:0000256" key="7">
    <source>
        <dbReference type="SAM" id="Phobius"/>
    </source>
</evidence>
<dbReference type="PANTHER" id="PTHR10165:SF154">
    <property type="entry name" value="PAP2 DOMAIN PROTEIN (AFU_ORTHOLOGUE AFUA_1G09730)"/>
    <property type="match status" value="1"/>
</dbReference>
<feature type="region of interest" description="Disordered" evidence="6">
    <location>
        <begin position="418"/>
        <end position="444"/>
    </location>
</feature>
<feature type="transmembrane region" description="Helical" evidence="7">
    <location>
        <begin position="107"/>
        <end position="126"/>
    </location>
</feature>
<evidence type="ECO:0000313" key="9">
    <source>
        <dbReference type="EMBL" id="KAJ4407584.1"/>
    </source>
</evidence>
<dbReference type="GO" id="GO:0016020">
    <property type="term" value="C:membrane"/>
    <property type="evidence" value="ECO:0007669"/>
    <property type="project" value="UniProtKB-SubCell"/>
</dbReference>
<dbReference type="Gene3D" id="1.20.144.10">
    <property type="entry name" value="Phosphatidic acid phosphatase type 2/haloperoxidase"/>
    <property type="match status" value="1"/>
</dbReference>
<dbReference type="GO" id="GO:0046839">
    <property type="term" value="P:phospholipid dephosphorylation"/>
    <property type="evidence" value="ECO:0007669"/>
    <property type="project" value="TreeGrafter"/>
</dbReference>
<evidence type="ECO:0000256" key="3">
    <source>
        <dbReference type="ARBA" id="ARBA00022692"/>
    </source>
</evidence>
<keyword evidence="3 7" id="KW-0812">Transmembrane</keyword>
<keyword evidence="10" id="KW-1185">Reference proteome</keyword>
<feature type="compositionally biased region" description="Basic and acidic residues" evidence="6">
    <location>
        <begin position="376"/>
        <end position="386"/>
    </location>
</feature>
<comment type="similarity">
    <text evidence="2">Belongs to the PA-phosphatase related phosphoesterase family.</text>
</comment>
<dbReference type="EMBL" id="JAPEVA010000020">
    <property type="protein sequence ID" value="KAJ4407584.1"/>
    <property type="molecule type" value="Genomic_DNA"/>
</dbReference>
<feature type="transmembrane region" description="Helical" evidence="7">
    <location>
        <begin position="291"/>
        <end position="309"/>
    </location>
</feature>
<dbReference type="InterPro" id="IPR000326">
    <property type="entry name" value="PAP2/HPO"/>
</dbReference>
<dbReference type="GO" id="GO:0006644">
    <property type="term" value="P:phospholipid metabolic process"/>
    <property type="evidence" value="ECO:0007669"/>
    <property type="project" value="InterPro"/>
</dbReference>
<reference evidence="9" key="1">
    <citation type="submission" date="2022-10" db="EMBL/GenBank/DDBJ databases">
        <title>Tapping the CABI collections for fungal endophytes: first genome assemblies for Collariella, Neodidymelliopsis, Ascochyta clinopodiicola, Didymella pomorum, Didymosphaeria variabile, Neocosmospora piperis and Neocucurbitaria cava.</title>
        <authorList>
            <person name="Hill R."/>
        </authorList>
    </citation>
    <scope>NUCLEOTIDE SEQUENCE</scope>
    <source>
        <strain evidence="9">IMI 355091</strain>
    </source>
</reference>
<keyword evidence="5 7" id="KW-0472">Membrane</keyword>
<evidence type="ECO:0000256" key="6">
    <source>
        <dbReference type="SAM" id="MobiDB-lite"/>
    </source>
</evidence>
<evidence type="ECO:0000256" key="2">
    <source>
        <dbReference type="ARBA" id="ARBA00008816"/>
    </source>
</evidence>
<dbReference type="GO" id="GO:0008195">
    <property type="term" value="F:phosphatidate phosphatase activity"/>
    <property type="evidence" value="ECO:0007669"/>
    <property type="project" value="TreeGrafter"/>
</dbReference>
<feature type="transmembrane region" description="Helical" evidence="7">
    <location>
        <begin position="203"/>
        <end position="227"/>
    </location>
</feature>
<keyword evidence="4 7" id="KW-1133">Transmembrane helix</keyword>
<feature type="transmembrane region" description="Helical" evidence="7">
    <location>
        <begin position="315"/>
        <end position="337"/>
    </location>
</feature>